<dbReference type="Pfam" id="PF12307">
    <property type="entry name" value="DUF3631"/>
    <property type="match status" value="1"/>
</dbReference>
<sequence length="498" mass="53360">MSTPQPQTPGLGRIQRPTPDETGEEDTTMTAAPALHVVTEQDEQPHRPVRPGADVLDEVTRFLSRFLVLPSEHCAPTIALWFAHTHAAQRFYVTPRLILDSAEPGSGKTRVLEVGQYLVAAPEMTISATTAAMFRMVSEGPITILFDEVDAIFNPKNGGNYEDLRAMLNAGYKRSATIARCVGDAKAMKVERFPVYAPAALAGIAGHMPATITTRAITIHMRKRAPDEPVEEFIEEDVEQEAGPVREELSAWVDSVAEHLAGARPAMPAGVIDRAAEIWKPLLALADQAGGHWPETARAACQHFVNATGPGTQSLGVRLLADLREIFTARNADRMTTVDILSALHALDEAPWGDLYGKPLDARRLSKELARYGVASKNIKQPGGQVAKGFRTDGEDGLADAWRRYLASAATSATDATAQVTPVADEKPDPLPPLPDTEAGSGGSGTESPAATGLTRDVAAVAEVAAHTSQHPEQPPRSSVSAPSLAMHQEATRGQTQW</sequence>
<dbReference type="AlphaFoldDB" id="A0A368W0U9"/>
<keyword evidence="4" id="KW-1185">Reference proteome</keyword>
<dbReference type="RefSeq" id="WP_246195721.1">
    <property type="nucleotide sequence ID" value="NZ_QPJC01000001.1"/>
</dbReference>
<name>A0A368W0U9_9ACTN</name>
<feature type="region of interest" description="Disordered" evidence="1">
    <location>
        <begin position="1"/>
        <end position="32"/>
    </location>
</feature>
<feature type="region of interest" description="Disordered" evidence="1">
    <location>
        <begin position="413"/>
        <end position="498"/>
    </location>
</feature>
<dbReference type="EMBL" id="QPJC01000001">
    <property type="protein sequence ID" value="RCW46844.1"/>
    <property type="molecule type" value="Genomic_DNA"/>
</dbReference>
<proteinExistence type="predicted"/>
<evidence type="ECO:0000256" key="1">
    <source>
        <dbReference type="SAM" id="MobiDB-lite"/>
    </source>
</evidence>
<evidence type="ECO:0000313" key="4">
    <source>
        <dbReference type="Proteomes" id="UP000253495"/>
    </source>
</evidence>
<feature type="compositionally biased region" description="Polar residues" evidence="1">
    <location>
        <begin position="467"/>
        <end position="482"/>
    </location>
</feature>
<evidence type="ECO:0000259" key="2">
    <source>
        <dbReference type="Pfam" id="PF12307"/>
    </source>
</evidence>
<gene>
    <name evidence="3" type="ORF">DFQ14_101183</name>
</gene>
<dbReference type="InterPro" id="IPR022081">
    <property type="entry name" value="DUF3631"/>
</dbReference>
<comment type="caution">
    <text evidence="3">The sequence shown here is derived from an EMBL/GenBank/DDBJ whole genome shotgun (WGS) entry which is preliminary data.</text>
</comment>
<evidence type="ECO:0000313" key="3">
    <source>
        <dbReference type="EMBL" id="RCW46844.1"/>
    </source>
</evidence>
<accession>A0A368W0U9</accession>
<reference evidence="3 4" key="1">
    <citation type="submission" date="2018-07" db="EMBL/GenBank/DDBJ databases">
        <title>Genomic Encyclopedia of Type Strains, Phase III (KMG-III): the genomes of soil and plant-associated and newly described type strains.</title>
        <authorList>
            <person name="Whitman W."/>
        </authorList>
    </citation>
    <scope>NUCLEOTIDE SEQUENCE [LARGE SCALE GENOMIC DNA]</scope>
    <source>
        <strain evidence="3 4">CECT 8575</strain>
    </source>
</reference>
<organism evidence="3 4">
    <name type="scientific">Halopolyspora algeriensis</name>
    <dbReference type="NCBI Taxonomy" id="1500506"/>
    <lineage>
        <taxon>Bacteria</taxon>
        <taxon>Bacillati</taxon>
        <taxon>Actinomycetota</taxon>
        <taxon>Actinomycetes</taxon>
        <taxon>Actinomycetes incertae sedis</taxon>
        <taxon>Halopolyspora</taxon>
    </lineage>
</organism>
<feature type="domain" description="DUF3631" evidence="2">
    <location>
        <begin position="220"/>
        <end position="405"/>
    </location>
</feature>
<protein>
    <submittedName>
        <fullName evidence="3">Uncharacterized protein DUF3631</fullName>
    </submittedName>
</protein>
<dbReference type="Proteomes" id="UP000253495">
    <property type="component" value="Unassembled WGS sequence"/>
</dbReference>